<reference evidence="1 2" key="1">
    <citation type="journal article" date="2016" name="Front. Microbiol.">
        <title>Single-Cell (Meta-)Genomics of a Dimorphic Candidatus Thiomargarita nelsonii Reveals Genomic Plasticity.</title>
        <authorList>
            <person name="Flood B.E."/>
            <person name="Fliss P."/>
            <person name="Jones D.S."/>
            <person name="Dick G.J."/>
            <person name="Jain S."/>
            <person name="Kaster A.K."/>
            <person name="Winkel M."/>
            <person name="Mussmann M."/>
            <person name="Bailey J."/>
        </authorList>
    </citation>
    <scope>NUCLEOTIDE SEQUENCE [LARGE SCALE GENOMIC DNA]</scope>
    <source>
        <strain evidence="1">Hydrate Ridge</strain>
    </source>
</reference>
<organism evidence="1 2">
    <name type="scientific">Candidatus Thiomargarita nelsonii</name>
    <dbReference type="NCBI Taxonomy" id="1003181"/>
    <lineage>
        <taxon>Bacteria</taxon>
        <taxon>Pseudomonadati</taxon>
        <taxon>Pseudomonadota</taxon>
        <taxon>Gammaproteobacteria</taxon>
        <taxon>Thiotrichales</taxon>
        <taxon>Thiotrichaceae</taxon>
        <taxon>Thiomargarita</taxon>
    </lineage>
</organism>
<comment type="caution">
    <text evidence="1">The sequence shown here is derived from an EMBL/GenBank/DDBJ whole genome shotgun (WGS) entry which is preliminary data.</text>
</comment>
<name>A0A0A6P8N7_9GAMM</name>
<protein>
    <submittedName>
        <fullName evidence="1">Uncharacterized protein</fullName>
    </submittedName>
</protein>
<proteinExistence type="predicted"/>
<accession>A0A0A6P8N7</accession>
<keyword evidence="2" id="KW-1185">Reference proteome</keyword>
<evidence type="ECO:0000313" key="2">
    <source>
        <dbReference type="Proteomes" id="UP000030428"/>
    </source>
</evidence>
<gene>
    <name evidence="1" type="ORF">PN36_26595</name>
</gene>
<dbReference type="AlphaFoldDB" id="A0A0A6P8N7"/>
<sequence>MWQKGKVSMSKRKKQIRKQTIEYIESGISVNMPDKQHFRFESLKTYQKLSGTGIKEMDFCWLKGGFDTEKTFVLMEIWNKAPEQTVIEDLTGKVIDSLMMLASLWLPNAYLCKDVPGAFHTPPNSIELFIIMRGDINVHDNAHHLVALKDILNSKLKSRLRLFKIEEVMVLDNNNRTVIKKLGLEAYLPE</sequence>
<dbReference type="Proteomes" id="UP000030428">
    <property type="component" value="Unassembled WGS sequence"/>
</dbReference>
<dbReference type="EMBL" id="JSZA02000157">
    <property type="protein sequence ID" value="KHD06634.1"/>
    <property type="molecule type" value="Genomic_DNA"/>
</dbReference>
<evidence type="ECO:0000313" key="1">
    <source>
        <dbReference type="EMBL" id="KHD06634.1"/>
    </source>
</evidence>